<dbReference type="UniPathway" id="UPA00360">
    <property type="reaction ID" value="UER00485"/>
</dbReference>
<dbReference type="PANTHER" id="PTHR30606">
    <property type="entry name" value="LIPID A BIOSYNTHESIS LAUROYL ACYLTRANSFERASE"/>
    <property type="match status" value="1"/>
</dbReference>
<keyword evidence="8 9" id="KW-0012">Acyltransferase</keyword>
<dbReference type="GO" id="GO:0036104">
    <property type="term" value="P:Kdo2-lipid A biosynthetic process"/>
    <property type="evidence" value="ECO:0007669"/>
    <property type="project" value="UniProtKB-UniRule"/>
</dbReference>
<dbReference type="AlphaFoldDB" id="A0A6N7QT30"/>
<reference evidence="10 11" key="1">
    <citation type="submission" date="2019-11" db="EMBL/GenBank/DDBJ databases">
        <authorList>
            <person name="Zhang X.Y."/>
        </authorList>
    </citation>
    <scope>NUCLEOTIDE SEQUENCE [LARGE SCALE GENOMIC DNA]</scope>
    <source>
        <strain evidence="10 11">C176</strain>
    </source>
</reference>
<name>A0A6N7QT30_9GAMM</name>
<dbReference type="PANTHER" id="PTHR30606:SF9">
    <property type="entry name" value="LIPID A BIOSYNTHESIS LAUROYLTRANSFERASE"/>
    <property type="match status" value="1"/>
</dbReference>
<comment type="catalytic activity">
    <reaction evidence="9">
        <text>an alpha-Kdo-(2-&gt;4)-alpha-Kdo-(2-&gt;6)-lipid IVA + a fatty acyl-[ACP] = an alpha-Kdo-(2-&gt;4)-alpha-Kdo-(2-&gt;6)-(acyl)-lipid IVA + holo-[ACP]</text>
        <dbReference type="Rhea" id="RHEA:69396"/>
        <dbReference type="Rhea" id="RHEA-COMP:9685"/>
        <dbReference type="Rhea" id="RHEA-COMP:14125"/>
        <dbReference type="ChEBI" id="CHEBI:64479"/>
        <dbReference type="ChEBI" id="CHEBI:138651"/>
        <dbReference type="ChEBI" id="CHEBI:176429"/>
        <dbReference type="ChEBI" id="CHEBI:176430"/>
        <dbReference type="EC" id="2.3.1.241"/>
    </reaction>
</comment>
<comment type="pathway">
    <text evidence="9">Glycolipid biosynthesis; KDO(2)-lipid A biosynthesis; KDO(2)-lipid A from CMP-3-deoxy-D-manno-octulosonate and lipid IV(A): step 3/4.</text>
</comment>
<dbReference type="GO" id="GO:0009103">
    <property type="term" value="P:lipopolysaccharide biosynthetic process"/>
    <property type="evidence" value="ECO:0007669"/>
    <property type="project" value="UniProtKB-UniRule"/>
</dbReference>
<dbReference type="PIRSF" id="PIRSF026649">
    <property type="entry name" value="MsbB"/>
    <property type="match status" value="1"/>
</dbReference>
<evidence type="ECO:0000256" key="7">
    <source>
        <dbReference type="ARBA" id="ARBA00023136"/>
    </source>
</evidence>
<protein>
    <recommendedName>
        <fullName evidence="9">Lipid A biosynthesis acyltransferase</fullName>
        <ecNumber evidence="9">2.3.1.241</ecNumber>
    </recommendedName>
    <alternativeName>
        <fullName evidence="9">Kdo(2)-lipid IV(A) acyltransferase</fullName>
    </alternativeName>
</protein>
<evidence type="ECO:0000256" key="3">
    <source>
        <dbReference type="ARBA" id="ARBA00022679"/>
    </source>
</evidence>
<evidence type="ECO:0000256" key="1">
    <source>
        <dbReference type="ARBA" id="ARBA00022475"/>
    </source>
</evidence>
<keyword evidence="5 9" id="KW-0448">Lipopolysaccharide biosynthesis</keyword>
<keyword evidence="1 9" id="KW-1003">Cell membrane</keyword>
<evidence type="ECO:0000313" key="10">
    <source>
        <dbReference type="EMBL" id="MRH78288.1"/>
    </source>
</evidence>
<dbReference type="CDD" id="cd07984">
    <property type="entry name" value="LPLAT_LABLAT-like"/>
    <property type="match status" value="1"/>
</dbReference>
<evidence type="ECO:0000256" key="5">
    <source>
        <dbReference type="ARBA" id="ARBA00022985"/>
    </source>
</evidence>
<dbReference type="EC" id="2.3.1.241" evidence="9"/>
<organism evidence="10 11">
    <name type="scientific">Spiribacter salilacus</name>
    <dbReference type="NCBI Taxonomy" id="2664894"/>
    <lineage>
        <taxon>Bacteria</taxon>
        <taxon>Pseudomonadati</taxon>
        <taxon>Pseudomonadota</taxon>
        <taxon>Gammaproteobacteria</taxon>
        <taxon>Chromatiales</taxon>
        <taxon>Ectothiorhodospiraceae</taxon>
        <taxon>Spiribacter</taxon>
    </lineage>
</organism>
<sequence>MAPQWWPTWLGFGILRALVFVLPMQWLCTFGAGLGRLAGRLLPSRLAIVRVNLRLCFPELSEQERETLARSHFASVGRGAMEAAEAWWGRDTELARHTRLEGLANVEAARAKGKGVILLLAHFTTLEMCGWILSRHIPDLDVVYKPTHNTVVERLMSKIRRANLGGLIASSDFRGIVRALRAQRILWYVPDQDFGRRRTVFAPFMGVPAATLNMTSRLAERTGAVVLPVQSLRLPNGDWVVRIEQALSDFPSGDDVADATAVNAVIERHVRAAPEQYFWVHRRFKTRPDPAEPSPYQAL</sequence>
<evidence type="ECO:0000256" key="6">
    <source>
        <dbReference type="ARBA" id="ARBA00022989"/>
    </source>
</evidence>
<proteinExistence type="inferred from homology"/>
<dbReference type="HAMAP" id="MF_01942">
    <property type="entry name" value="Lipid_A_LpxL_LpxP"/>
    <property type="match status" value="1"/>
</dbReference>
<keyword evidence="11" id="KW-1185">Reference proteome</keyword>
<dbReference type="Proteomes" id="UP000433788">
    <property type="component" value="Unassembled WGS sequence"/>
</dbReference>
<keyword evidence="6 9" id="KW-1133">Transmembrane helix</keyword>
<keyword evidence="2 9" id="KW-0997">Cell inner membrane</keyword>
<gene>
    <name evidence="9" type="primary">lpxL</name>
    <name evidence="10" type="ORF">GH984_06175</name>
</gene>
<evidence type="ECO:0000256" key="2">
    <source>
        <dbReference type="ARBA" id="ARBA00022519"/>
    </source>
</evidence>
<keyword evidence="3 9" id="KW-0808">Transferase</keyword>
<dbReference type="InterPro" id="IPR004960">
    <property type="entry name" value="LipA_acyltrans"/>
</dbReference>
<dbReference type="InterPro" id="IPR011920">
    <property type="entry name" value="Lipid_A_LpxL_LpxP"/>
</dbReference>
<dbReference type="GO" id="GO:0008913">
    <property type="term" value="F:Kdo2-lipid IVA acyltransferase activity"/>
    <property type="evidence" value="ECO:0007669"/>
    <property type="project" value="UniProtKB-EC"/>
</dbReference>
<comment type="pathway">
    <text evidence="9">Bacterial outer membrane biogenesis; lipopolysaccharide biosynthesis.</text>
</comment>
<evidence type="ECO:0000256" key="4">
    <source>
        <dbReference type="ARBA" id="ARBA00022692"/>
    </source>
</evidence>
<dbReference type="GO" id="GO:0009245">
    <property type="term" value="P:lipid A biosynthetic process"/>
    <property type="evidence" value="ECO:0007669"/>
    <property type="project" value="InterPro"/>
</dbReference>
<keyword evidence="7 9" id="KW-0472">Membrane</keyword>
<dbReference type="GO" id="GO:0005886">
    <property type="term" value="C:plasma membrane"/>
    <property type="evidence" value="ECO:0007669"/>
    <property type="project" value="UniProtKB-SubCell"/>
</dbReference>
<dbReference type="Pfam" id="PF03279">
    <property type="entry name" value="Lip_A_acyltrans"/>
    <property type="match status" value="1"/>
</dbReference>
<evidence type="ECO:0000256" key="9">
    <source>
        <dbReference type="HAMAP-Rule" id="MF_01942"/>
    </source>
</evidence>
<feature type="transmembrane region" description="Helical" evidence="9">
    <location>
        <begin position="12"/>
        <end position="35"/>
    </location>
</feature>
<comment type="similarity">
    <text evidence="9">Belongs to the LpxL/LpxM/LpxP family.</text>
</comment>
<evidence type="ECO:0000313" key="11">
    <source>
        <dbReference type="Proteomes" id="UP000433788"/>
    </source>
</evidence>
<comment type="subcellular location">
    <subcellularLocation>
        <location evidence="9">Cell inner membrane</location>
        <topology evidence="9">Single-pass membrane protein</topology>
    </subcellularLocation>
</comment>
<accession>A0A6N7QT30</accession>
<feature type="short sequence motif" description="HXXXXD motif" evidence="9">
    <location>
        <begin position="122"/>
        <end position="127"/>
    </location>
</feature>
<evidence type="ECO:0000256" key="8">
    <source>
        <dbReference type="ARBA" id="ARBA00023315"/>
    </source>
</evidence>
<keyword evidence="4 9" id="KW-0812">Transmembrane</keyword>
<comment type="function">
    <text evidence="9">Catalyzes the transfer of an acyl chain from an acyl-[acyl-carrier-protein] (ACP) to a Kdo(2)-lipid IV(A) to form a Kdo(2)-(acyl)-lipid IV(A).</text>
</comment>
<comment type="caution">
    <text evidence="10">The sequence shown here is derived from an EMBL/GenBank/DDBJ whole genome shotgun (WGS) entry which is preliminary data.</text>
</comment>
<dbReference type="EMBL" id="WJPP01000003">
    <property type="protein sequence ID" value="MRH78288.1"/>
    <property type="molecule type" value="Genomic_DNA"/>
</dbReference>
<dbReference type="UniPathway" id="UPA00030"/>